<dbReference type="InterPro" id="IPR050273">
    <property type="entry name" value="GppA/Ppx_hydrolase"/>
</dbReference>
<dbReference type="Gene3D" id="3.30.420.150">
    <property type="entry name" value="Exopolyphosphatase. Domain 2"/>
    <property type="match status" value="1"/>
</dbReference>
<evidence type="ECO:0000259" key="2">
    <source>
        <dbReference type="Pfam" id="PF21697"/>
    </source>
</evidence>
<dbReference type="Gene3D" id="3.30.420.40">
    <property type="match status" value="1"/>
</dbReference>
<dbReference type="Pfam" id="PF21697">
    <property type="entry name" value="Ppx_C"/>
    <property type="match status" value="1"/>
</dbReference>
<evidence type="ECO:0000313" key="3">
    <source>
        <dbReference type="EMBL" id="GHD49538.1"/>
    </source>
</evidence>
<sequence length="512" mass="54990">MTESSVSHRAGRGTREPVRGQRVGVLDIGSNSIRLVVYDHAGRSPIPVFNEKALCGLGRGVTETGNLPVDGMASALINIDRFGQIARAMRVRHLDVVATSAVRDAANGPAFVGELERRIGHPVDVISGDEEARLSALGVLSGFPDADGVVGDLGGGSLELIDVADRRLGAHATMPLGPLRIGEVARGQRRRFSSMIDRHLDTASWLAALKGRTLYAVGGAWRSIARAHMARISYPIEVIHGYAVDRDALSDYLGSLAQTSKKSVRNIPGVSRRRGDVLPTAALVLDRVLARGQPARVVFSAFGLREGCLYDRLTEAEREKDPLLMAAGEIARETNRFAPHPETIYAWLTPLFPDLKDRDGRLIKALCMLSDVAWSEHPSYRGEHGFLRVLRLPVAGLDHADRVFLGLGLLVRYVGHTDLAAAKAVEGLLEPGRRALAIQVGHALRLALTLSGGATTLLRRTRLTADPGGGFSLVLSGEALALLGDVVDRRVAALSSAVGAPIKITSRRNRRS</sequence>
<feature type="domain" description="Exopolyphosphatase C-terminal" evidence="2">
    <location>
        <begin position="326"/>
        <end position="500"/>
    </location>
</feature>
<dbReference type="InterPro" id="IPR003695">
    <property type="entry name" value="Ppx_GppA_N"/>
</dbReference>
<dbReference type="SUPFAM" id="SSF109604">
    <property type="entry name" value="HD-domain/PDEase-like"/>
    <property type="match status" value="1"/>
</dbReference>
<dbReference type="EMBL" id="BMZS01000004">
    <property type="protein sequence ID" value="GHD49538.1"/>
    <property type="molecule type" value="Genomic_DNA"/>
</dbReference>
<name>A0A919CPC1_9PROT</name>
<protein>
    <submittedName>
        <fullName evidence="3">Exopolyphosphatase</fullName>
    </submittedName>
</protein>
<dbReference type="Proteomes" id="UP000630353">
    <property type="component" value="Unassembled WGS sequence"/>
</dbReference>
<comment type="caution">
    <text evidence="3">The sequence shown here is derived from an EMBL/GenBank/DDBJ whole genome shotgun (WGS) entry which is preliminary data.</text>
</comment>
<dbReference type="InterPro" id="IPR043129">
    <property type="entry name" value="ATPase_NBD"/>
</dbReference>
<gene>
    <name evidence="3" type="ORF">GCM10017083_21920</name>
</gene>
<dbReference type="CDD" id="cd24052">
    <property type="entry name" value="ASKHA_NBD_HpPPX-GppA-like"/>
    <property type="match status" value="1"/>
</dbReference>
<evidence type="ECO:0000313" key="4">
    <source>
        <dbReference type="Proteomes" id="UP000630353"/>
    </source>
</evidence>
<reference evidence="3" key="1">
    <citation type="journal article" date="2014" name="Int. J. Syst. Evol. Microbiol.">
        <title>Complete genome sequence of Corynebacterium casei LMG S-19264T (=DSM 44701T), isolated from a smear-ripened cheese.</title>
        <authorList>
            <consortium name="US DOE Joint Genome Institute (JGI-PGF)"/>
            <person name="Walter F."/>
            <person name="Albersmeier A."/>
            <person name="Kalinowski J."/>
            <person name="Ruckert C."/>
        </authorList>
    </citation>
    <scope>NUCLEOTIDE SEQUENCE</scope>
    <source>
        <strain evidence="3">KCTC 42651</strain>
    </source>
</reference>
<dbReference type="AlphaFoldDB" id="A0A919CPC1"/>
<feature type="domain" description="Ppx/GppA phosphatase N-terminal" evidence="1">
    <location>
        <begin position="36"/>
        <end position="314"/>
    </location>
</feature>
<dbReference type="PANTHER" id="PTHR30005:SF0">
    <property type="entry name" value="RETROGRADE REGULATION PROTEIN 2"/>
    <property type="match status" value="1"/>
</dbReference>
<dbReference type="SUPFAM" id="SSF53067">
    <property type="entry name" value="Actin-like ATPase domain"/>
    <property type="match status" value="2"/>
</dbReference>
<evidence type="ECO:0000259" key="1">
    <source>
        <dbReference type="Pfam" id="PF02541"/>
    </source>
</evidence>
<keyword evidence="4" id="KW-1185">Reference proteome</keyword>
<proteinExistence type="predicted"/>
<dbReference type="Gene3D" id="1.10.3210.10">
    <property type="entry name" value="Hypothetical protein af1432"/>
    <property type="match status" value="1"/>
</dbReference>
<dbReference type="Pfam" id="PF02541">
    <property type="entry name" value="Ppx-GppA"/>
    <property type="match status" value="1"/>
</dbReference>
<accession>A0A919CPC1</accession>
<dbReference type="InterPro" id="IPR048951">
    <property type="entry name" value="Ppx_C"/>
</dbReference>
<reference evidence="3" key="2">
    <citation type="submission" date="2020-09" db="EMBL/GenBank/DDBJ databases">
        <authorList>
            <person name="Sun Q."/>
            <person name="Kim S."/>
        </authorList>
    </citation>
    <scope>NUCLEOTIDE SEQUENCE</scope>
    <source>
        <strain evidence="3">KCTC 42651</strain>
    </source>
</reference>
<dbReference type="PANTHER" id="PTHR30005">
    <property type="entry name" value="EXOPOLYPHOSPHATASE"/>
    <property type="match status" value="1"/>
</dbReference>
<dbReference type="GO" id="GO:0016462">
    <property type="term" value="F:pyrophosphatase activity"/>
    <property type="evidence" value="ECO:0007669"/>
    <property type="project" value="TreeGrafter"/>
</dbReference>
<organism evidence="3 4">
    <name type="scientific">Thalassobaculum fulvum</name>
    <dbReference type="NCBI Taxonomy" id="1633335"/>
    <lineage>
        <taxon>Bacteria</taxon>
        <taxon>Pseudomonadati</taxon>
        <taxon>Pseudomonadota</taxon>
        <taxon>Alphaproteobacteria</taxon>
        <taxon>Rhodospirillales</taxon>
        <taxon>Thalassobaculaceae</taxon>
        <taxon>Thalassobaculum</taxon>
    </lineage>
</organism>